<comment type="catalytic activity">
    <reaction evidence="1">
        <text>Hydrolysis of (1-&gt;3)-beta-D-glucosidic linkages in (1-&gt;3)-beta-D-glucans.</text>
        <dbReference type="EC" id="3.2.1.39"/>
    </reaction>
</comment>
<feature type="transmembrane region" description="Helical" evidence="21">
    <location>
        <begin position="604"/>
        <end position="628"/>
    </location>
</feature>
<evidence type="ECO:0000256" key="15">
    <source>
        <dbReference type="ARBA" id="ARBA00023326"/>
    </source>
</evidence>
<evidence type="ECO:0000256" key="4">
    <source>
        <dbReference type="ARBA" id="ARBA00008773"/>
    </source>
</evidence>
<keyword evidence="6" id="KW-1003">Cell membrane</keyword>
<keyword evidence="9" id="KW-0732">Signal</keyword>
<dbReference type="AlphaFoldDB" id="A0A8H6TJ81"/>
<accession>A0A8H6TJ81</accession>
<evidence type="ECO:0000256" key="6">
    <source>
        <dbReference type="ARBA" id="ARBA00022475"/>
    </source>
</evidence>
<dbReference type="InterPro" id="IPR000719">
    <property type="entry name" value="Prot_kinase_dom"/>
</dbReference>
<dbReference type="EMBL" id="JACAZE010000005">
    <property type="protein sequence ID" value="KAF7316720.1"/>
    <property type="molecule type" value="Genomic_DNA"/>
</dbReference>
<keyword evidence="14" id="KW-0961">Cell wall biogenesis/degradation</keyword>
<evidence type="ECO:0000313" key="23">
    <source>
        <dbReference type="EMBL" id="KAF7316720.1"/>
    </source>
</evidence>
<dbReference type="InterPro" id="IPR050732">
    <property type="entry name" value="Beta-glucan_modifiers"/>
</dbReference>
<evidence type="ECO:0000256" key="3">
    <source>
        <dbReference type="ARBA" id="ARBA00004401"/>
    </source>
</evidence>
<evidence type="ECO:0000256" key="20">
    <source>
        <dbReference type="SAM" id="MobiDB-lite"/>
    </source>
</evidence>
<feature type="compositionally biased region" description="Polar residues" evidence="20">
    <location>
        <begin position="576"/>
        <end position="593"/>
    </location>
</feature>
<keyword evidence="11 21" id="KW-0472">Membrane</keyword>
<keyword evidence="24" id="KW-1185">Reference proteome</keyword>
<dbReference type="Gene3D" id="1.10.510.10">
    <property type="entry name" value="Transferase(Phosphotransferase) domain 1"/>
    <property type="match status" value="1"/>
</dbReference>
<dbReference type="InterPro" id="IPR011009">
    <property type="entry name" value="Kinase-like_dom_sf"/>
</dbReference>
<evidence type="ECO:0000256" key="7">
    <source>
        <dbReference type="ARBA" id="ARBA00022512"/>
    </source>
</evidence>
<dbReference type="InterPro" id="IPR008266">
    <property type="entry name" value="Tyr_kinase_AS"/>
</dbReference>
<dbReference type="Gene3D" id="3.20.20.80">
    <property type="entry name" value="Glycosidases"/>
    <property type="match status" value="1"/>
</dbReference>
<dbReference type="GO" id="GO:0071555">
    <property type="term" value="P:cell wall organization"/>
    <property type="evidence" value="ECO:0007669"/>
    <property type="project" value="UniProtKB-KW"/>
</dbReference>
<evidence type="ECO:0000256" key="21">
    <source>
        <dbReference type="SAM" id="Phobius"/>
    </source>
</evidence>
<evidence type="ECO:0000256" key="12">
    <source>
        <dbReference type="ARBA" id="ARBA00023180"/>
    </source>
</evidence>
<keyword evidence="21" id="KW-1133">Transmembrane helix</keyword>
<dbReference type="Pfam" id="PF00332">
    <property type="entry name" value="Glyco_hydro_17"/>
    <property type="match status" value="1"/>
</dbReference>
<comment type="caution">
    <text evidence="23">The sequence shown here is derived from an EMBL/GenBank/DDBJ whole genome shotgun (WGS) entry which is preliminary data.</text>
</comment>
<dbReference type="SUPFAM" id="SSF51445">
    <property type="entry name" value="(Trans)glycosidases"/>
    <property type="match status" value="1"/>
</dbReference>
<evidence type="ECO:0000256" key="5">
    <source>
        <dbReference type="ARBA" id="ARBA00012780"/>
    </source>
</evidence>
<dbReference type="PANTHER" id="PTHR16631">
    <property type="entry name" value="GLUCAN 1,3-BETA-GLUCOSIDASE"/>
    <property type="match status" value="1"/>
</dbReference>
<dbReference type="GO" id="GO:0009277">
    <property type="term" value="C:fungal-type cell wall"/>
    <property type="evidence" value="ECO:0007669"/>
    <property type="project" value="TreeGrafter"/>
</dbReference>
<evidence type="ECO:0000313" key="24">
    <source>
        <dbReference type="Proteomes" id="UP000613580"/>
    </source>
</evidence>
<comment type="function">
    <text evidence="16">Glucanases play a role in cell expansion during growth, in cell-cell fusion during mating, and in spore release during sporulation. This enzyme may be involved in beta-glucan degradation. Active on laminarin and lichenan.</text>
</comment>
<reference evidence="23" key="1">
    <citation type="submission" date="2020-05" db="EMBL/GenBank/DDBJ databases">
        <title>Mycena genomes resolve the evolution of fungal bioluminescence.</title>
        <authorList>
            <person name="Tsai I.J."/>
        </authorList>
    </citation>
    <scope>NUCLEOTIDE SEQUENCE</scope>
    <source>
        <strain evidence="23">110903Hualien_Pintung</strain>
    </source>
</reference>
<evidence type="ECO:0000256" key="10">
    <source>
        <dbReference type="ARBA" id="ARBA00022801"/>
    </source>
</evidence>
<dbReference type="PANTHER" id="PTHR16631:SF17">
    <property type="entry name" value="GLUCAN ENDO-1,3-BETA-GLUCOSIDASE BTGC"/>
    <property type="match status" value="1"/>
</dbReference>
<dbReference type="GO" id="GO:0042973">
    <property type="term" value="F:glucan endo-1,3-beta-D-glucosidase activity"/>
    <property type="evidence" value="ECO:0007669"/>
    <property type="project" value="UniProtKB-EC"/>
</dbReference>
<evidence type="ECO:0000256" key="19">
    <source>
        <dbReference type="RuleBase" id="RU004335"/>
    </source>
</evidence>
<dbReference type="PROSITE" id="PS50011">
    <property type="entry name" value="PROTEIN_KINASE_DOM"/>
    <property type="match status" value="1"/>
</dbReference>
<gene>
    <name evidence="23" type="ORF">HMN09_00405100</name>
</gene>
<organism evidence="23 24">
    <name type="scientific">Mycena chlorophos</name>
    <name type="common">Agaric fungus</name>
    <name type="synonym">Agaricus chlorophos</name>
    <dbReference type="NCBI Taxonomy" id="658473"/>
    <lineage>
        <taxon>Eukaryota</taxon>
        <taxon>Fungi</taxon>
        <taxon>Dikarya</taxon>
        <taxon>Basidiomycota</taxon>
        <taxon>Agaricomycotina</taxon>
        <taxon>Agaricomycetes</taxon>
        <taxon>Agaricomycetidae</taxon>
        <taxon>Agaricales</taxon>
        <taxon>Marasmiineae</taxon>
        <taxon>Mycenaceae</taxon>
        <taxon>Mycena</taxon>
    </lineage>
</organism>
<evidence type="ECO:0000256" key="18">
    <source>
        <dbReference type="ARBA" id="ARBA00043078"/>
    </source>
</evidence>
<sequence>MPIAIVHPLRHAEENMFKMSNAAAFVPGSRIITYESSLSFLQGWCAVPELSESNADQEKLLNAKQRLGVLATPSDALSLISESLDRRKAVLTVAFELGIDHDVDFRSMLRSDDEKIVSQVVTIASSKEWEAAVLGLRDEAAQRFLDGAQGLLDRRQIVRGQEQSLRRTIRKLSEASDRLPASLFIQGITERGSLPVYGGGFGDIYRANFNDKPVAVKLVRHFLHGMEARKTQQSLLREALVWKGLHHPNILLFIGVDRDTFPSAHCLVSPWMENGNILAFLKRSGHTQVIRFLQHIAEGLKYLHSLNIVHGDLRGVNILIDDTSTACLADFGLSAVSEVTASTSTRAGNVRWMAPELIDPDKFGTRFIRTPQTDVYAFACVCIELYTGRPPFSQYSEGAALLKVLAGERPPMPTSTPLMPRVLWQHVQRYWSQIADARPSAGSIADDMASVLTLVMAGHMELLQSGEPAEFDNLDDAVLEALAVNTRIQKPSLRLCLASVLASRGDTDKDSVYPMAHMPYRDDPQQSQVDLEQYYDNAGPSQSIPMQQRYQDAPMNGGGGGGYGYSQHLAANSSRDNMVSEPLQPNNNWLDNSATRERGGRPKWLMIVAAVGLLALIGAGVGVGVYFAKKHSSNDSSKSSLSSSSSSSGSSGSSGDPSNFEKNPALIQSFYGIAYTPEGSQTPECGNNIEQVITDIQLLSQLTTRIRLYGADCNQTQLVLDAIHQTKVNMTVYIANYITTNSSDYTRQMNEIESKCCSNLVARARITEITDAISLFGADHIGGYTVGNEFILDYLTDNSATDPNGAVGNAGAQILIGDITSAKSTMSGLGLSNITIGTADAGAYFNNEVLEAVDYGMANVHPWFAGTTIEDAASWTFEFFVDTNIAQANNVSNKPDMSIAETGWPTNSTGASTETNGASAASVANLQTFLNDFVCQANANGTQYFFFEYFDETWKDVQFGGVEGWWGLFHANRTLKDITIPKCD</sequence>
<evidence type="ECO:0000259" key="22">
    <source>
        <dbReference type="PROSITE" id="PS50011"/>
    </source>
</evidence>
<dbReference type="InterPro" id="IPR001245">
    <property type="entry name" value="Ser-Thr/Tyr_kinase_cat_dom"/>
</dbReference>
<feature type="domain" description="Protein kinase" evidence="22">
    <location>
        <begin position="190"/>
        <end position="462"/>
    </location>
</feature>
<dbReference type="GO" id="GO:0005524">
    <property type="term" value="F:ATP binding"/>
    <property type="evidence" value="ECO:0007669"/>
    <property type="project" value="InterPro"/>
</dbReference>
<evidence type="ECO:0000256" key="9">
    <source>
        <dbReference type="ARBA" id="ARBA00022729"/>
    </source>
</evidence>
<evidence type="ECO:0000256" key="13">
    <source>
        <dbReference type="ARBA" id="ARBA00023277"/>
    </source>
</evidence>
<dbReference type="InterPro" id="IPR017853">
    <property type="entry name" value="GH"/>
</dbReference>
<keyword evidence="7" id="KW-0134">Cell wall</keyword>
<keyword evidence="15" id="KW-0624">Polysaccharide degradation</keyword>
<dbReference type="EC" id="3.2.1.39" evidence="5"/>
<keyword evidence="12" id="KW-0325">Glycoprotein</keyword>
<name>A0A8H6TJ81_MYCCL</name>
<evidence type="ECO:0000256" key="8">
    <source>
        <dbReference type="ARBA" id="ARBA00022525"/>
    </source>
</evidence>
<protein>
    <recommendedName>
        <fullName evidence="5">glucan endo-1,3-beta-D-glucosidase</fullName>
        <ecNumber evidence="5">3.2.1.39</ecNumber>
    </recommendedName>
    <alternativeName>
        <fullName evidence="18">Endo-1,3-beta-glucanase btgC</fullName>
    </alternativeName>
    <alternativeName>
        <fullName evidence="17">Laminarinase btgC</fullName>
    </alternativeName>
</protein>
<dbReference type="OrthoDB" id="346907at2759"/>
<feature type="compositionally biased region" description="Low complexity" evidence="20">
    <location>
        <begin position="634"/>
        <end position="658"/>
    </location>
</feature>
<dbReference type="GO" id="GO:0000272">
    <property type="term" value="P:polysaccharide catabolic process"/>
    <property type="evidence" value="ECO:0007669"/>
    <property type="project" value="UniProtKB-KW"/>
</dbReference>
<feature type="region of interest" description="Disordered" evidence="20">
    <location>
        <begin position="549"/>
        <end position="568"/>
    </location>
</feature>
<evidence type="ECO:0000256" key="17">
    <source>
        <dbReference type="ARBA" id="ARBA00042373"/>
    </source>
</evidence>
<evidence type="ECO:0000256" key="2">
    <source>
        <dbReference type="ARBA" id="ARBA00004191"/>
    </source>
</evidence>
<comment type="subcellular location">
    <subcellularLocation>
        <location evidence="3">Cell membrane</location>
        <topology evidence="3">Single-pass type II membrane protein</topology>
    </subcellularLocation>
    <subcellularLocation>
        <location evidence="2">Secreted</location>
        <location evidence="2">Cell wall</location>
    </subcellularLocation>
</comment>
<dbReference type="GO" id="GO:0004672">
    <property type="term" value="F:protein kinase activity"/>
    <property type="evidence" value="ECO:0007669"/>
    <property type="project" value="InterPro"/>
</dbReference>
<evidence type="ECO:0000256" key="14">
    <source>
        <dbReference type="ARBA" id="ARBA00023316"/>
    </source>
</evidence>
<dbReference type="InterPro" id="IPR000490">
    <property type="entry name" value="Glyco_hydro_17"/>
</dbReference>
<dbReference type="PROSITE" id="PS00109">
    <property type="entry name" value="PROTEIN_KINASE_TYR"/>
    <property type="match status" value="1"/>
</dbReference>
<dbReference type="SUPFAM" id="SSF56112">
    <property type="entry name" value="Protein kinase-like (PK-like)"/>
    <property type="match status" value="1"/>
</dbReference>
<keyword evidence="10 23" id="KW-0378">Hydrolase</keyword>
<dbReference type="GO" id="GO:0009986">
    <property type="term" value="C:cell surface"/>
    <property type="evidence" value="ECO:0007669"/>
    <property type="project" value="TreeGrafter"/>
</dbReference>
<feature type="region of interest" description="Disordered" evidence="20">
    <location>
        <begin position="576"/>
        <end position="595"/>
    </location>
</feature>
<dbReference type="GO" id="GO:0005886">
    <property type="term" value="C:plasma membrane"/>
    <property type="evidence" value="ECO:0007669"/>
    <property type="project" value="UniProtKB-SubCell"/>
</dbReference>
<evidence type="ECO:0000256" key="11">
    <source>
        <dbReference type="ARBA" id="ARBA00023136"/>
    </source>
</evidence>
<evidence type="ECO:0000256" key="1">
    <source>
        <dbReference type="ARBA" id="ARBA00000382"/>
    </source>
</evidence>
<feature type="region of interest" description="Disordered" evidence="20">
    <location>
        <begin position="632"/>
        <end position="659"/>
    </location>
</feature>
<keyword evidence="21" id="KW-0812">Transmembrane</keyword>
<dbReference type="GO" id="GO:0005576">
    <property type="term" value="C:extracellular region"/>
    <property type="evidence" value="ECO:0007669"/>
    <property type="project" value="TreeGrafter"/>
</dbReference>
<evidence type="ECO:0000256" key="16">
    <source>
        <dbReference type="ARBA" id="ARBA00037649"/>
    </source>
</evidence>
<keyword evidence="8" id="KW-0964">Secreted</keyword>
<dbReference type="Proteomes" id="UP000613580">
    <property type="component" value="Unassembled WGS sequence"/>
</dbReference>
<keyword evidence="13" id="KW-0119">Carbohydrate metabolism</keyword>
<proteinExistence type="inferred from homology"/>
<dbReference type="Pfam" id="PF07714">
    <property type="entry name" value="PK_Tyr_Ser-Thr"/>
    <property type="match status" value="1"/>
</dbReference>
<comment type="similarity">
    <text evidence="4 19">Belongs to the glycosyl hydrolase 17 family.</text>
</comment>